<name>A0A0F9NEH7_9ZZZZ</name>
<sequence>MTTKSISKYNKSFTIAQKEQYKQKKEAEKHEIQDLYTKFLAKKTIQDFIGIIANYKQLHNYSIRNILLLLAQSEKREHKEFVGVVNSFANWKKQNIQILKCSKAYKVRVPIFTKNIDGDSTKPATEKKEEEKKTLSYFKLGNVFDISQTSEYSNYIKEQDQIDKVIMKNHEIDYSIAYNFVKEYFSKLSIIEDFKHQEQKGSYNPLTHQITLNERSSHTILHELGHHITVSLLKIAGNPFKDYAKNEVLAELSAYLLMNIFGENIDYNFAYSNCWSNRITDSFEIDEFETDFKAITQYLKHFRITRQRRS</sequence>
<protein>
    <recommendedName>
        <fullName evidence="1">N-terminal domain-containing protein</fullName>
    </recommendedName>
</protein>
<proteinExistence type="predicted"/>
<gene>
    <name evidence="2" type="ORF">LCGC14_1271770</name>
</gene>
<feature type="domain" description="N-terminal" evidence="1">
    <location>
        <begin position="51"/>
        <end position="144"/>
    </location>
</feature>
<dbReference type="InterPro" id="IPR013610">
    <property type="entry name" value="ArdC_N"/>
</dbReference>
<reference evidence="2" key="1">
    <citation type="journal article" date="2015" name="Nature">
        <title>Complex archaea that bridge the gap between prokaryotes and eukaryotes.</title>
        <authorList>
            <person name="Spang A."/>
            <person name="Saw J.H."/>
            <person name="Jorgensen S.L."/>
            <person name="Zaremba-Niedzwiedzka K."/>
            <person name="Martijn J."/>
            <person name="Lind A.E."/>
            <person name="van Eijk R."/>
            <person name="Schleper C."/>
            <person name="Guy L."/>
            <person name="Ettema T.J."/>
        </authorList>
    </citation>
    <scope>NUCLEOTIDE SEQUENCE</scope>
</reference>
<evidence type="ECO:0000313" key="2">
    <source>
        <dbReference type="EMBL" id="KKM87155.1"/>
    </source>
</evidence>
<dbReference type="GO" id="GO:0003697">
    <property type="term" value="F:single-stranded DNA binding"/>
    <property type="evidence" value="ECO:0007669"/>
    <property type="project" value="InterPro"/>
</dbReference>
<comment type="caution">
    <text evidence="2">The sequence shown here is derived from an EMBL/GenBank/DDBJ whole genome shotgun (WGS) entry which is preliminary data.</text>
</comment>
<dbReference type="EMBL" id="LAZR01007147">
    <property type="protein sequence ID" value="KKM87155.1"/>
    <property type="molecule type" value="Genomic_DNA"/>
</dbReference>
<accession>A0A0F9NEH7</accession>
<dbReference type="Pfam" id="PF08401">
    <property type="entry name" value="ArdcN"/>
    <property type="match status" value="1"/>
</dbReference>
<dbReference type="AlphaFoldDB" id="A0A0F9NEH7"/>
<organism evidence="2">
    <name type="scientific">marine sediment metagenome</name>
    <dbReference type="NCBI Taxonomy" id="412755"/>
    <lineage>
        <taxon>unclassified sequences</taxon>
        <taxon>metagenomes</taxon>
        <taxon>ecological metagenomes</taxon>
    </lineage>
</organism>
<evidence type="ECO:0000259" key="1">
    <source>
        <dbReference type="Pfam" id="PF08401"/>
    </source>
</evidence>